<dbReference type="SUPFAM" id="SSF51905">
    <property type="entry name" value="FAD/NAD(P)-binding domain"/>
    <property type="match status" value="1"/>
</dbReference>
<dbReference type="PANTHER" id="PTHR10961:SF46">
    <property type="entry name" value="PEROXISOMAL SARCOSINE OXIDASE"/>
    <property type="match status" value="1"/>
</dbReference>
<dbReference type="Pfam" id="PF01266">
    <property type="entry name" value="DAO"/>
    <property type="match status" value="1"/>
</dbReference>
<keyword evidence="4" id="KW-0560">Oxidoreductase</keyword>
<keyword evidence="2" id="KW-0285">Flavoprotein</keyword>
<evidence type="ECO:0000313" key="7">
    <source>
        <dbReference type="Proteomes" id="UP000095552"/>
    </source>
</evidence>
<dbReference type="InterPro" id="IPR006076">
    <property type="entry name" value="FAD-dep_OxRdtase"/>
</dbReference>
<dbReference type="GO" id="GO:0008115">
    <property type="term" value="F:sarcosine oxidase activity"/>
    <property type="evidence" value="ECO:0007669"/>
    <property type="project" value="TreeGrafter"/>
</dbReference>
<reference evidence="6 7" key="1">
    <citation type="submission" date="2016-08" db="EMBL/GenBank/DDBJ databases">
        <title>Draft genome of Fabibacter sp. strain SK-8.</title>
        <authorList>
            <person name="Wong S.-K."/>
            <person name="Hamasaki K."/>
            <person name="Yoshizawa S."/>
        </authorList>
    </citation>
    <scope>NUCLEOTIDE SEQUENCE [LARGE SCALE GENOMIC DNA]</scope>
    <source>
        <strain evidence="6 7">SK-8</strain>
    </source>
</reference>
<sequence>MSKRIIVVGAGAWGGWAAYHLQKSGCHVTLIDKNGPGNAWAGSGGKSRIIRLAYGGNNDYTNLTEESLKLWKDYDERWNESLFHQKEALWLFRGIPATYADLSVPLMKAKGYSLNQVPITGLVEKYPEINFSDITSAFIEREAGYLEANRACGVVKGKFEQLGGRYLQANVIALSKAEGRVNGVILDSGEELSADYTVLACGPWLSQLVPAIKAHIHISRQEVYYFEAPSQYAALPIWLEFRGADQMYYGIPDHFQEGFKFAYDERTWALDPTKDDRGITEEILRQMRKILANRFPALAKANVLKHHTCVYENAQDGDFIIDGIPGTKNAMMLAGSSGHGFKMGPAIGRLISDHLLEGKPIPTAFSLQRFADSCPRKSQYEVN</sequence>
<organism evidence="6 7">
    <name type="scientific">Roseivirga misakiensis</name>
    <dbReference type="NCBI Taxonomy" id="1563681"/>
    <lineage>
        <taxon>Bacteria</taxon>
        <taxon>Pseudomonadati</taxon>
        <taxon>Bacteroidota</taxon>
        <taxon>Cytophagia</taxon>
        <taxon>Cytophagales</taxon>
        <taxon>Roseivirgaceae</taxon>
        <taxon>Roseivirga</taxon>
    </lineage>
</organism>
<dbReference type="PANTHER" id="PTHR10961">
    <property type="entry name" value="PEROXISOMAL SARCOSINE OXIDASE"/>
    <property type="match status" value="1"/>
</dbReference>
<comment type="cofactor">
    <cofactor evidence="1">
        <name>FAD</name>
        <dbReference type="ChEBI" id="CHEBI:57692"/>
    </cofactor>
</comment>
<dbReference type="Gene3D" id="3.30.9.10">
    <property type="entry name" value="D-Amino Acid Oxidase, subunit A, domain 2"/>
    <property type="match status" value="1"/>
</dbReference>
<proteinExistence type="predicted"/>
<feature type="domain" description="FAD dependent oxidoreductase" evidence="5">
    <location>
        <begin position="4"/>
        <end position="353"/>
    </location>
</feature>
<dbReference type="SUPFAM" id="SSF54373">
    <property type="entry name" value="FAD-linked reductases, C-terminal domain"/>
    <property type="match status" value="1"/>
</dbReference>
<protein>
    <recommendedName>
        <fullName evidence="5">FAD dependent oxidoreductase domain-containing protein</fullName>
    </recommendedName>
</protein>
<dbReference type="STRING" id="1563681.BFP71_18600"/>
<dbReference type="EMBL" id="MDGQ01000005">
    <property type="protein sequence ID" value="OEK05402.1"/>
    <property type="molecule type" value="Genomic_DNA"/>
</dbReference>
<evidence type="ECO:0000313" key="6">
    <source>
        <dbReference type="EMBL" id="OEK05402.1"/>
    </source>
</evidence>
<gene>
    <name evidence="6" type="ORF">BFP71_18600</name>
</gene>
<accession>A0A1E5T1Z9</accession>
<evidence type="ECO:0000256" key="1">
    <source>
        <dbReference type="ARBA" id="ARBA00001974"/>
    </source>
</evidence>
<name>A0A1E5T1Z9_9BACT</name>
<evidence type="ECO:0000256" key="3">
    <source>
        <dbReference type="ARBA" id="ARBA00022827"/>
    </source>
</evidence>
<dbReference type="GO" id="GO:0050660">
    <property type="term" value="F:flavin adenine dinucleotide binding"/>
    <property type="evidence" value="ECO:0007669"/>
    <property type="project" value="InterPro"/>
</dbReference>
<keyword evidence="7" id="KW-1185">Reference proteome</keyword>
<dbReference type="Proteomes" id="UP000095552">
    <property type="component" value="Unassembled WGS sequence"/>
</dbReference>
<dbReference type="InterPro" id="IPR036188">
    <property type="entry name" value="FAD/NAD-bd_sf"/>
</dbReference>
<dbReference type="RefSeq" id="WP_069836906.1">
    <property type="nucleotide sequence ID" value="NZ_MDGQ01000005.1"/>
</dbReference>
<dbReference type="InterPro" id="IPR045170">
    <property type="entry name" value="MTOX"/>
</dbReference>
<evidence type="ECO:0000256" key="2">
    <source>
        <dbReference type="ARBA" id="ARBA00022630"/>
    </source>
</evidence>
<dbReference type="AlphaFoldDB" id="A0A1E5T1Z9"/>
<keyword evidence="3" id="KW-0274">FAD</keyword>
<comment type="caution">
    <text evidence="6">The sequence shown here is derived from an EMBL/GenBank/DDBJ whole genome shotgun (WGS) entry which is preliminary data.</text>
</comment>
<dbReference type="OrthoDB" id="571248at2"/>
<evidence type="ECO:0000256" key="4">
    <source>
        <dbReference type="ARBA" id="ARBA00023002"/>
    </source>
</evidence>
<evidence type="ECO:0000259" key="5">
    <source>
        <dbReference type="Pfam" id="PF01266"/>
    </source>
</evidence>
<dbReference type="Gene3D" id="3.50.50.60">
    <property type="entry name" value="FAD/NAD(P)-binding domain"/>
    <property type="match status" value="1"/>
</dbReference>